<evidence type="ECO:0000256" key="1">
    <source>
        <dbReference type="SAM" id="MobiDB-lite"/>
    </source>
</evidence>
<dbReference type="AlphaFoldDB" id="A0A436ZR97"/>
<dbReference type="GeneID" id="93591599"/>
<name>A0A436ZR97_ARTFL</name>
<comment type="caution">
    <text evidence="2">The sequence shown here is derived from an EMBL/GenBank/DDBJ whole genome shotgun (WGS) entry which is preliminary data.</text>
</comment>
<protein>
    <submittedName>
        <fullName evidence="2">Uncharacterized protein</fullName>
    </submittedName>
</protein>
<organism evidence="2 3">
    <name type="scientific">Arthrobotrys flagrans</name>
    <name type="common">Nematode-trapping fungus</name>
    <name type="synonym">Trichothecium flagrans</name>
    <dbReference type="NCBI Taxonomy" id="97331"/>
    <lineage>
        <taxon>Eukaryota</taxon>
        <taxon>Fungi</taxon>
        <taxon>Dikarya</taxon>
        <taxon>Ascomycota</taxon>
        <taxon>Pezizomycotina</taxon>
        <taxon>Orbiliomycetes</taxon>
        <taxon>Orbiliales</taxon>
        <taxon>Orbiliaceae</taxon>
        <taxon>Arthrobotrys</taxon>
    </lineage>
</organism>
<gene>
    <name evidence="2" type="ORF">DFL_009288</name>
</gene>
<accession>A0A436ZR97</accession>
<feature type="compositionally biased region" description="Polar residues" evidence="1">
    <location>
        <begin position="201"/>
        <end position="228"/>
    </location>
</feature>
<evidence type="ECO:0000313" key="2">
    <source>
        <dbReference type="EMBL" id="RVD81424.1"/>
    </source>
</evidence>
<dbReference type="OrthoDB" id="5405514at2759"/>
<feature type="region of interest" description="Disordered" evidence="1">
    <location>
        <begin position="1"/>
        <end position="59"/>
    </location>
</feature>
<sequence length="327" mass="36640">MLPTKNNQSPIAEIISSSPPVESIEEAPESSPETEHIDGVTPWSRIRRTPERKNKGKMPEFPISFALAIEPELSESPNVLDDNFFSPRPRVNKRKRDVSEYAYKWAENQGFDWAQPITQFGCSCEFVREEEENQLPKRARYTSPDKIAEAEQDGKEEEKEKEEPNLAENGEKEVKGGAKEKGCFEDKGDSEESTAEESDFYSKQTMLRVSLTSLQRQSTESDVPTPTDTVLPVRGAATRKSLSSPPKQQSPTPQTTQATEVGDKAVKSTEIPDFVLNFNRGSTGANVAAALSENTNRAEWQFLHSITSIDAGQQFKYELKVYKNNNN</sequence>
<dbReference type="RefSeq" id="XP_067486968.1">
    <property type="nucleotide sequence ID" value="XM_067639150.1"/>
</dbReference>
<reference evidence="2 3" key="1">
    <citation type="submission" date="2019-01" db="EMBL/GenBank/DDBJ databases">
        <title>Intercellular communication is required for trap formation in the nematode-trapping fungus Duddingtonia flagrans.</title>
        <authorList>
            <person name="Youssar L."/>
            <person name="Wernet V."/>
            <person name="Hensel N."/>
            <person name="Hildebrandt H.-G."/>
            <person name="Fischer R."/>
        </authorList>
    </citation>
    <scope>NUCLEOTIDE SEQUENCE [LARGE SCALE GENOMIC DNA]</scope>
    <source>
        <strain evidence="2 3">CBS H-5679</strain>
    </source>
</reference>
<feature type="compositionally biased region" description="Low complexity" evidence="1">
    <location>
        <begin position="241"/>
        <end position="259"/>
    </location>
</feature>
<proteinExistence type="predicted"/>
<evidence type="ECO:0000313" key="3">
    <source>
        <dbReference type="Proteomes" id="UP000283090"/>
    </source>
</evidence>
<feature type="region of interest" description="Disordered" evidence="1">
    <location>
        <begin position="132"/>
        <end position="265"/>
    </location>
</feature>
<dbReference type="EMBL" id="SAEB01000012">
    <property type="protein sequence ID" value="RVD81424.1"/>
    <property type="molecule type" value="Genomic_DNA"/>
</dbReference>
<dbReference type="VEuPathDB" id="FungiDB:DFL_009288"/>
<feature type="compositionally biased region" description="Basic and acidic residues" evidence="1">
    <location>
        <begin position="146"/>
        <end position="187"/>
    </location>
</feature>
<feature type="compositionally biased region" description="Acidic residues" evidence="1">
    <location>
        <begin position="188"/>
        <end position="199"/>
    </location>
</feature>
<feature type="compositionally biased region" description="Low complexity" evidence="1">
    <location>
        <begin position="9"/>
        <end position="22"/>
    </location>
</feature>
<dbReference type="Proteomes" id="UP000283090">
    <property type="component" value="Unassembled WGS sequence"/>
</dbReference>
<keyword evidence="3" id="KW-1185">Reference proteome</keyword>